<evidence type="ECO:0000256" key="1">
    <source>
        <dbReference type="SAM" id="SignalP"/>
    </source>
</evidence>
<dbReference type="Proteomes" id="UP000315369">
    <property type="component" value="Unassembled WGS sequence"/>
</dbReference>
<sequence length="522" mass="57258">MVKWMCRAVVTLFCMGALGACSSRDAEVVEVPVDMSPGAPIEDQGDWVPEPLAACKLRPEASTTAACGSLESFDLSGCDVESLRGLTAGGPFNMRYYGQNVATDDQDQFFGVNSFTPSPNRDEHPLYWRTTRTNRTGKVFIDVEVGCSARGADQVTGCYVSCSLGEPAQQYTFEGERIRWLSGDQESSGGLRLVGEGGLQSGRGVDVFVAKGHAYVVSIDDYFMGPGGLHVYDLQDRKAPRLVKFIQFPEESYWNGVWAKDDALYVASADRGVLVFDITQPADPRFLRDLSGGSRSNVHTLFVDGSRLYAMAVGPAGEVHAYDVNNAREPVLLGRYLDPSIGTEPGSYPHDATTLNSTLFISHWRAGLVIVDMSDPASPKRLGAYKYPRASSHTSRVAYFHNNRIAFEAGEDWGAHLRVLNLNDPANPTLIGEYRLPGWASIHNLELKGNRLYIAHYQHGVRVLDVSIPKSPRELAYFNTWRATDPLRGTSSWDGAIGIRVPGDGYVYTVDSVRGLLILPEL</sequence>
<keyword evidence="3" id="KW-1185">Reference proteome</keyword>
<keyword evidence="1" id="KW-0732">Signal</keyword>
<dbReference type="PROSITE" id="PS51257">
    <property type="entry name" value="PROKAR_LIPOPROTEIN"/>
    <property type="match status" value="1"/>
</dbReference>
<dbReference type="Pfam" id="PF08309">
    <property type="entry name" value="LVIVD"/>
    <property type="match status" value="3"/>
</dbReference>
<protein>
    <recommendedName>
        <fullName evidence="4">Lipoprotein</fullName>
    </recommendedName>
</protein>
<proteinExistence type="predicted"/>
<feature type="signal peptide" evidence="1">
    <location>
        <begin position="1"/>
        <end position="26"/>
    </location>
</feature>
<organism evidence="2 3">
    <name type="scientific">Myxococcus llanfairpwllgwyngyllgogerychwyrndrobwllllantysiliogogogochensis</name>
    <dbReference type="NCBI Taxonomy" id="2590453"/>
    <lineage>
        <taxon>Bacteria</taxon>
        <taxon>Pseudomonadati</taxon>
        <taxon>Myxococcota</taxon>
        <taxon>Myxococcia</taxon>
        <taxon>Myxococcales</taxon>
        <taxon>Cystobacterineae</taxon>
        <taxon>Myxococcaceae</taxon>
        <taxon>Myxococcus</taxon>
    </lineage>
</organism>
<evidence type="ECO:0000313" key="2">
    <source>
        <dbReference type="EMBL" id="TQF16259.1"/>
    </source>
</evidence>
<evidence type="ECO:0000313" key="3">
    <source>
        <dbReference type="Proteomes" id="UP000315369"/>
    </source>
</evidence>
<comment type="caution">
    <text evidence="2">The sequence shown here is derived from an EMBL/GenBank/DDBJ whole genome shotgun (WGS) entry which is preliminary data.</text>
</comment>
<dbReference type="InterPro" id="IPR015943">
    <property type="entry name" value="WD40/YVTN_repeat-like_dom_sf"/>
</dbReference>
<dbReference type="EMBL" id="VIFM01000026">
    <property type="protein sequence ID" value="TQF16259.1"/>
    <property type="molecule type" value="Genomic_DNA"/>
</dbReference>
<reference evidence="2 3" key="1">
    <citation type="submission" date="2019-06" db="EMBL/GenBank/DDBJ databases">
        <authorList>
            <person name="Livingstone P."/>
            <person name="Whitworth D."/>
        </authorList>
    </citation>
    <scope>NUCLEOTIDE SEQUENCE [LARGE SCALE GENOMIC DNA]</scope>
    <source>
        <strain evidence="2 3">AM401</strain>
    </source>
</reference>
<dbReference type="AlphaFoldDB" id="A0A540X4W7"/>
<name>A0A540X4W7_9BACT</name>
<dbReference type="SUPFAM" id="SSF75011">
    <property type="entry name" value="3-carboxy-cis,cis-mucoante lactonizing enzyme"/>
    <property type="match status" value="1"/>
</dbReference>
<feature type="chain" id="PRO_5021839987" description="Lipoprotein" evidence="1">
    <location>
        <begin position="27"/>
        <end position="522"/>
    </location>
</feature>
<gene>
    <name evidence="2" type="ORF">FJV41_09010</name>
</gene>
<dbReference type="OrthoDB" id="8375at2"/>
<accession>A0A540X4W7</accession>
<dbReference type="InterPro" id="IPR013211">
    <property type="entry name" value="LVIVD"/>
</dbReference>
<dbReference type="Gene3D" id="2.130.10.10">
    <property type="entry name" value="YVTN repeat-like/Quinoprotein amine dehydrogenase"/>
    <property type="match status" value="1"/>
</dbReference>
<evidence type="ECO:0008006" key="4">
    <source>
        <dbReference type="Google" id="ProtNLM"/>
    </source>
</evidence>